<dbReference type="InterPro" id="IPR036390">
    <property type="entry name" value="WH_DNA-bd_sf"/>
</dbReference>
<dbReference type="EMBL" id="CP014989">
    <property type="protein sequence ID" value="ANS78028.1"/>
    <property type="molecule type" value="Genomic_DNA"/>
</dbReference>
<dbReference type="InterPro" id="IPR000524">
    <property type="entry name" value="Tscrpt_reg_HTH_GntR"/>
</dbReference>
<dbReference type="SMART" id="SM00866">
    <property type="entry name" value="UTRA"/>
    <property type="match status" value="1"/>
</dbReference>
<dbReference type="InterPro" id="IPR028978">
    <property type="entry name" value="Chorismate_lyase_/UTRA_dom_sf"/>
</dbReference>
<keyword evidence="6" id="KW-1185">Reference proteome</keyword>
<dbReference type="CDD" id="cd07377">
    <property type="entry name" value="WHTH_GntR"/>
    <property type="match status" value="1"/>
</dbReference>
<reference evidence="5 6" key="1">
    <citation type="submission" date="2016-03" db="EMBL/GenBank/DDBJ databases">
        <title>Shallow-sea hydrothermal system.</title>
        <authorList>
            <person name="Tang K."/>
        </authorList>
    </citation>
    <scope>NUCLEOTIDE SEQUENCE [LARGE SCALE GENOMIC DNA]</scope>
    <source>
        <strain evidence="5 6">JLT9</strain>
    </source>
</reference>
<dbReference type="SUPFAM" id="SSF64288">
    <property type="entry name" value="Chorismate lyase-like"/>
    <property type="match status" value="1"/>
</dbReference>
<dbReference type="KEGG" id="serj:SGUI_0632"/>
<dbReference type="Proteomes" id="UP000092482">
    <property type="component" value="Chromosome"/>
</dbReference>
<evidence type="ECO:0000313" key="6">
    <source>
        <dbReference type="Proteomes" id="UP000092482"/>
    </source>
</evidence>
<evidence type="ECO:0000256" key="3">
    <source>
        <dbReference type="ARBA" id="ARBA00023163"/>
    </source>
</evidence>
<dbReference type="InterPro" id="IPR036388">
    <property type="entry name" value="WH-like_DNA-bd_sf"/>
</dbReference>
<dbReference type="PANTHER" id="PTHR44846:SF1">
    <property type="entry name" value="MANNOSYL-D-GLYCERATE TRANSPORT_METABOLISM SYSTEM REPRESSOR MNGR-RELATED"/>
    <property type="match status" value="1"/>
</dbReference>
<dbReference type="PROSITE" id="PS50949">
    <property type="entry name" value="HTH_GNTR"/>
    <property type="match status" value="1"/>
</dbReference>
<dbReference type="SMART" id="SM00345">
    <property type="entry name" value="HTH_GNTR"/>
    <property type="match status" value="1"/>
</dbReference>
<protein>
    <submittedName>
        <fullName evidence="5">Putative transcriptional regulator of N-Acetylglucosamine utilization, GntR family</fullName>
    </submittedName>
</protein>
<dbReference type="Gene3D" id="3.40.1410.10">
    <property type="entry name" value="Chorismate lyase-like"/>
    <property type="match status" value="1"/>
</dbReference>
<dbReference type="STRING" id="1758689.SGUI_0632"/>
<gene>
    <name evidence="5" type="ORF">SGUI_0632</name>
</gene>
<accession>A0A1B1N9E0</accession>
<organism evidence="5 6">
    <name type="scientific">Serinicoccus hydrothermalis</name>
    <dbReference type="NCBI Taxonomy" id="1758689"/>
    <lineage>
        <taxon>Bacteria</taxon>
        <taxon>Bacillati</taxon>
        <taxon>Actinomycetota</taxon>
        <taxon>Actinomycetes</taxon>
        <taxon>Micrococcales</taxon>
        <taxon>Ornithinimicrobiaceae</taxon>
        <taxon>Serinicoccus</taxon>
    </lineage>
</organism>
<evidence type="ECO:0000256" key="2">
    <source>
        <dbReference type="ARBA" id="ARBA00023125"/>
    </source>
</evidence>
<feature type="domain" description="HTH gntR-type" evidence="4">
    <location>
        <begin position="21"/>
        <end position="88"/>
    </location>
</feature>
<dbReference type="AlphaFoldDB" id="A0A1B1N9E0"/>
<dbReference type="SUPFAM" id="SSF46785">
    <property type="entry name" value="Winged helix' DNA-binding domain"/>
    <property type="match status" value="1"/>
</dbReference>
<dbReference type="PANTHER" id="PTHR44846">
    <property type="entry name" value="MANNOSYL-D-GLYCERATE TRANSPORT/METABOLISM SYSTEM REPRESSOR MNGR-RELATED"/>
    <property type="match status" value="1"/>
</dbReference>
<dbReference type="PRINTS" id="PR00035">
    <property type="entry name" value="HTHGNTR"/>
</dbReference>
<dbReference type="GO" id="GO:0045892">
    <property type="term" value="P:negative regulation of DNA-templated transcription"/>
    <property type="evidence" value="ECO:0007669"/>
    <property type="project" value="TreeGrafter"/>
</dbReference>
<dbReference type="InterPro" id="IPR011663">
    <property type="entry name" value="UTRA"/>
</dbReference>
<dbReference type="InterPro" id="IPR050679">
    <property type="entry name" value="Bact_HTH_transcr_reg"/>
</dbReference>
<dbReference type="RefSeq" id="WP_237141440.1">
    <property type="nucleotide sequence ID" value="NZ_CP014989.1"/>
</dbReference>
<keyword evidence="2" id="KW-0238">DNA-binding</keyword>
<dbReference type="GO" id="GO:0003677">
    <property type="term" value="F:DNA binding"/>
    <property type="evidence" value="ECO:0007669"/>
    <property type="project" value="UniProtKB-KW"/>
</dbReference>
<evidence type="ECO:0000313" key="5">
    <source>
        <dbReference type="EMBL" id="ANS78028.1"/>
    </source>
</evidence>
<sequence>MSAEATTSDAAPAAGLAAGARVGKAEVVRQRLEDLIAPMSPGEPLPAERDLAAELGVARMTLRRAVESLVADHRLIRRPGAGTFVAPARVDQQLSATSFSTDMRSRGMAPGAHTVWAREQPAGMMLGSVLGIEPTASLVHVRRVRTADGEPMALEDLHVPGDLVPGLTGADLEDSSFYQLLESRYSLTITAATQTIEPHLITAEESEQLATDPGSLAFLFERTSRVADGRVTEFVRSVYRGDRYRILVDIFPTSTGERR</sequence>
<proteinExistence type="predicted"/>
<dbReference type="GO" id="GO:0003700">
    <property type="term" value="F:DNA-binding transcription factor activity"/>
    <property type="evidence" value="ECO:0007669"/>
    <property type="project" value="InterPro"/>
</dbReference>
<dbReference type="Gene3D" id="1.10.10.10">
    <property type="entry name" value="Winged helix-like DNA-binding domain superfamily/Winged helix DNA-binding domain"/>
    <property type="match status" value="1"/>
</dbReference>
<dbReference type="PATRIC" id="fig|1758689.4.peg.651"/>
<name>A0A1B1N9E0_9MICO</name>
<dbReference type="Pfam" id="PF00392">
    <property type="entry name" value="GntR"/>
    <property type="match status" value="1"/>
</dbReference>
<dbReference type="Pfam" id="PF07702">
    <property type="entry name" value="UTRA"/>
    <property type="match status" value="1"/>
</dbReference>
<evidence type="ECO:0000256" key="1">
    <source>
        <dbReference type="ARBA" id="ARBA00023015"/>
    </source>
</evidence>
<keyword evidence="1" id="KW-0805">Transcription regulation</keyword>
<keyword evidence="3" id="KW-0804">Transcription</keyword>
<evidence type="ECO:0000259" key="4">
    <source>
        <dbReference type="PROSITE" id="PS50949"/>
    </source>
</evidence>